<evidence type="ECO:0000256" key="2">
    <source>
        <dbReference type="ARBA" id="ARBA00001913"/>
    </source>
</evidence>
<evidence type="ECO:0000256" key="12">
    <source>
        <dbReference type="SAM" id="MobiDB-lite"/>
    </source>
</evidence>
<evidence type="ECO:0000256" key="1">
    <source>
        <dbReference type="ARBA" id="ARBA00000695"/>
    </source>
</evidence>
<evidence type="ECO:0000256" key="5">
    <source>
        <dbReference type="ARBA" id="ARBA00012272"/>
    </source>
</evidence>
<feature type="compositionally biased region" description="Pro residues" evidence="12">
    <location>
        <begin position="315"/>
        <end position="334"/>
    </location>
</feature>
<dbReference type="EC" id="4.2.2.2" evidence="5"/>
<keyword evidence="13" id="KW-0812">Transmembrane</keyword>
<gene>
    <name evidence="15" type="ORF">CLUP02_04952</name>
</gene>
<proteinExistence type="inferred from homology"/>
<feature type="region of interest" description="Disordered" evidence="12">
    <location>
        <begin position="841"/>
        <end position="911"/>
    </location>
</feature>
<dbReference type="Proteomes" id="UP000830671">
    <property type="component" value="Chromosome 3"/>
</dbReference>
<evidence type="ECO:0000256" key="13">
    <source>
        <dbReference type="SAM" id="Phobius"/>
    </source>
</evidence>
<dbReference type="PANTHER" id="PTHR33407:SF9">
    <property type="entry name" value="PECTATE LYASE F-RELATED"/>
    <property type="match status" value="1"/>
</dbReference>
<protein>
    <recommendedName>
        <fullName evidence="11">Probable pectate lyase F</fullName>
        <ecNumber evidence="5">4.2.2.2</ecNumber>
    </recommendedName>
</protein>
<dbReference type="GeneID" id="73338971"/>
<organism evidence="15 16">
    <name type="scientific">Colletotrichum lupini</name>
    <dbReference type="NCBI Taxonomy" id="145971"/>
    <lineage>
        <taxon>Eukaryota</taxon>
        <taxon>Fungi</taxon>
        <taxon>Dikarya</taxon>
        <taxon>Ascomycota</taxon>
        <taxon>Pezizomycotina</taxon>
        <taxon>Sordariomycetes</taxon>
        <taxon>Hypocreomycetidae</taxon>
        <taxon>Glomerellales</taxon>
        <taxon>Glomerellaceae</taxon>
        <taxon>Colletotrichum</taxon>
        <taxon>Colletotrichum acutatum species complex</taxon>
    </lineage>
</organism>
<dbReference type="InterPro" id="IPR012334">
    <property type="entry name" value="Pectin_lyas_fold"/>
</dbReference>
<evidence type="ECO:0000256" key="14">
    <source>
        <dbReference type="SAM" id="SignalP"/>
    </source>
</evidence>
<dbReference type="AlphaFoldDB" id="A0A9Q8SN21"/>
<evidence type="ECO:0000256" key="6">
    <source>
        <dbReference type="ARBA" id="ARBA00022525"/>
    </source>
</evidence>
<keyword evidence="13" id="KW-0472">Membrane</keyword>
<keyword evidence="8" id="KW-0106">Calcium</keyword>
<dbReference type="EMBL" id="CP019475">
    <property type="protein sequence ID" value="UQC79472.1"/>
    <property type="molecule type" value="Genomic_DNA"/>
</dbReference>
<dbReference type="InterPro" id="IPR004898">
    <property type="entry name" value="Pectate_lyase_PlyH/PlyE-like"/>
</dbReference>
<dbReference type="GO" id="GO:0030570">
    <property type="term" value="F:pectate lyase activity"/>
    <property type="evidence" value="ECO:0007669"/>
    <property type="project" value="UniProtKB-EC"/>
</dbReference>
<evidence type="ECO:0000256" key="9">
    <source>
        <dbReference type="ARBA" id="ARBA00023239"/>
    </source>
</evidence>
<sequence>MKVTSASAFSLLLALAQSAAIERRQQGDGPGGSADATQGDLGERPPPRFPFPITKFPVPNETVVLKEAMYILPGQVFDGGMKRYERVEGSCNEQAGMFDPEGTDADAVFNLLPGSTIRNVIIGKHQAEGIHALGDAWVENVWWEDVCEDALTSKGLNTQLRVIGGGARNATDKIFQDNSLGGKYNITGFYADGFGTFYQSCGNCLNQSKRNATIQNVIAVNGNRMGIINPNYGDEIRIKNTQLKDLKVMVDKEIANNMQTVPITVGTGPDQKYALYNETRDAITEWEGIVENAYEPEEPYDSSILSGDRISLPGPGSPTAPAPSDPLNPIPTSPARPSGYRDIDGVGCHTKPTENRRKWERSQLALIISVGEMVIQPPFMRADFRCNPETMHVLPCNHVVGLFRMGIELARHIQALLASLALGTTRYCIAMSYSAASLQSSPRRWSHRCMSPRQSHAGRTRWPRLPSTAKETEQRRTLILEAVLAAWSETAAENLEGKRICNKSLLSCNCRRRRSIQRVAAGLRSPLLKTAFGIIGYIPEKPLVRPRDRLHLFAPTGLGNLPWQTPFFFSVASENRIIAPHELPSSRQEHIRESLPENIMSSSNPYISNGTCYHGPGDEVGEWFPCGNADLGYKTCCQGGDMCLSSHACYNGRFGITYLAGCSDPDYRDASCPDKGAMSGLVYCNGTSEQWVACEQSAKPTTLTSADACWCPQTSRTVAFTDSSILQNVVQLPTSLGGSVIWQPGYVPILTQPNTTPTPTSPAPTTAQAQPPTTTASSTTSQPTATQTSSSDDTAGLTTTTKVGLGVGIAGGCLVLMAALIYIWYSRRKLRQTGAAEMDNATEKGNGYEGGMAKPYEANSARPESEATELDGTSRPFKFEPAGFGYRGSPKLEPDKGWAQSPKTPVAELPG</sequence>
<comment type="catalytic activity">
    <reaction evidence="1">
        <text>Eliminative cleavage of (1-&gt;4)-alpha-D-galacturonan to give oligosaccharides with 4-deoxy-alpha-D-galact-4-enuronosyl groups at their non-reducing ends.</text>
        <dbReference type="EC" id="4.2.2.2"/>
    </reaction>
</comment>
<comment type="cofactor">
    <cofactor evidence="2">
        <name>Ca(2+)</name>
        <dbReference type="ChEBI" id="CHEBI:29108"/>
    </cofactor>
</comment>
<dbReference type="GO" id="GO:0005576">
    <property type="term" value="C:extracellular region"/>
    <property type="evidence" value="ECO:0007669"/>
    <property type="project" value="UniProtKB-SubCell"/>
</dbReference>
<comment type="subcellular location">
    <subcellularLocation>
        <location evidence="3">Secreted</location>
    </subcellularLocation>
</comment>
<dbReference type="Pfam" id="PF03211">
    <property type="entry name" value="Pectate_lyase"/>
    <property type="match status" value="1"/>
</dbReference>
<dbReference type="GO" id="GO:0045490">
    <property type="term" value="P:pectin catabolic process"/>
    <property type="evidence" value="ECO:0007669"/>
    <property type="project" value="TreeGrafter"/>
</dbReference>
<evidence type="ECO:0000256" key="7">
    <source>
        <dbReference type="ARBA" id="ARBA00022729"/>
    </source>
</evidence>
<feature type="chain" id="PRO_5040333101" description="Probable pectate lyase F" evidence="14">
    <location>
        <begin position="19"/>
        <end position="911"/>
    </location>
</feature>
<evidence type="ECO:0000256" key="11">
    <source>
        <dbReference type="ARBA" id="ARBA00039895"/>
    </source>
</evidence>
<evidence type="ECO:0000256" key="3">
    <source>
        <dbReference type="ARBA" id="ARBA00004613"/>
    </source>
</evidence>
<keyword evidence="13" id="KW-1133">Transmembrane helix</keyword>
<evidence type="ECO:0000313" key="15">
    <source>
        <dbReference type="EMBL" id="UQC79472.1"/>
    </source>
</evidence>
<dbReference type="RefSeq" id="XP_049141104.1">
    <property type="nucleotide sequence ID" value="XM_049283961.1"/>
</dbReference>
<comment type="similarity">
    <text evidence="4">Belongs to the polysaccharide lyase 3 family.</text>
</comment>
<evidence type="ECO:0000256" key="8">
    <source>
        <dbReference type="ARBA" id="ARBA00022837"/>
    </source>
</evidence>
<feature type="region of interest" description="Disordered" evidence="12">
    <location>
        <begin position="298"/>
        <end position="355"/>
    </location>
</feature>
<evidence type="ECO:0000256" key="4">
    <source>
        <dbReference type="ARBA" id="ARBA00006463"/>
    </source>
</evidence>
<feature type="region of interest" description="Disordered" evidence="12">
    <location>
        <begin position="22"/>
        <end position="50"/>
    </location>
</feature>
<keyword evidence="6" id="KW-0964">Secreted</keyword>
<dbReference type="KEGG" id="clup:CLUP02_04952"/>
<dbReference type="SUPFAM" id="SSF51126">
    <property type="entry name" value="Pectin lyase-like"/>
    <property type="match status" value="1"/>
</dbReference>
<keyword evidence="7 14" id="KW-0732">Signal</keyword>
<keyword evidence="16" id="KW-1185">Reference proteome</keyword>
<accession>A0A9Q8SN21</accession>
<feature type="region of interest" description="Disordered" evidence="12">
    <location>
        <begin position="752"/>
        <end position="797"/>
    </location>
</feature>
<reference evidence="15" key="1">
    <citation type="journal article" date="2021" name="Mol. Plant Microbe Interact.">
        <title>Complete Genome Sequence of the Plant-Pathogenic Fungus Colletotrichum lupini.</title>
        <authorList>
            <person name="Baroncelli R."/>
            <person name="Pensec F."/>
            <person name="Da Lio D."/>
            <person name="Boufleur T."/>
            <person name="Vicente I."/>
            <person name="Sarrocco S."/>
            <person name="Picot A."/>
            <person name="Baraldi E."/>
            <person name="Sukno S."/>
            <person name="Thon M."/>
            <person name="Le Floch G."/>
        </authorList>
    </citation>
    <scope>NUCLEOTIDE SEQUENCE</scope>
    <source>
        <strain evidence="15">IMI 504893</strain>
    </source>
</reference>
<evidence type="ECO:0000313" key="16">
    <source>
        <dbReference type="Proteomes" id="UP000830671"/>
    </source>
</evidence>
<comment type="function">
    <text evidence="10">Pectinolytic enzyme consist of four classes of enzymes: pectin lyase, polygalacturonase, pectin methylesterase and rhamnogalacturonase. Among pectinolytic enzymes, pectin lyase is the most important in depolymerization of pectin, since it cleaves internal glycosidic bonds of highly methylated pectins. Favors pectate, the anion, over pectin, the methyl ester.</text>
</comment>
<dbReference type="Gene3D" id="2.160.20.10">
    <property type="entry name" value="Single-stranded right-handed beta-helix, Pectin lyase-like"/>
    <property type="match status" value="1"/>
</dbReference>
<name>A0A9Q8SN21_9PEZI</name>
<feature type="signal peptide" evidence="14">
    <location>
        <begin position="1"/>
        <end position="18"/>
    </location>
</feature>
<dbReference type="InterPro" id="IPR011050">
    <property type="entry name" value="Pectin_lyase_fold/virulence"/>
</dbReference>
<keyword evidence="9 15" id="KW-0456">Lyase</keyword>
<evidence type="ECO:0000256" key="10">
    <source>
        <dbReference type="ARBA" id="ARBA00025679"/>
    </source>
</evidence>
<feature type="transmembrane region" description="Helical" evidence="13">
    <location>
        <begin position="803"/>
        <end position="825"/>
    </location>
</feature>
<dbReference type="PANTHER" id="PTHR33407">
    <property type="entry name" value="PECTATE LYASE F-RELATED"/>
    <property type="match status" value="1"/>
</dbReference>